<keyword evidence="1" id="KW-0472">Membrane</keyword>
<comment type="caution">
    <text evidence="2">The sequence shown here is derived from an EMBL/GenBank/DDBJ whole genome shotgun (WGS) entry which is preliminary data.</text>
</comment>
<evidence type="ECO:0000313" key="2">
    <source>
        <dbReference type="EMBL" id="CAI2360071.1"/>
    </source>
</evidence>
<feature type="transmembrane region" description="Helical" evidence="1">
    <location>
        <begin position="676"/>
        <end position="692"/>
    </location>
</feature>
<dbReference type="Proteomes" id="UP001295684">
    <property type="component" value="Unassembled WGS sequence"/>
</dbReference>
<evidence type="ECO:0000256" key="1">
    <source>
        <dbReference type="SAM" id="Phobius"/>
    </source>
</evidence>
<feature type="transmembrane region" description="Helical" evidence="1">
    <location>
        <begin position="637"/>
        <end position="655"/>
    </location>
</feature>
<sequence length="694" mass="80479">MLPKNKSNKEILSRLEEIGSIVRKYSSGGPRYSRTSHSEDFPGLLKELIGDPEKAESGLISQYGQNEIDSNSGSIVKQLDDILLPKSGLFSYAWKSNEDSSLRFNFPIVNLPKHAQTLIERKMFDNLPDLYSCLAYPIQEQIKNIVTDQCLVLSSFEYLLFCFFTKISRIDSKDDGTKLVLSTLGFNVLDRPRYELHLFSKYYLYLFHQAAYGKQFNVTLYTQLVIEYFLNPVVLVDMINSSIDEANEQYASSNRYRFGAPGGNQPKLTPFKITEEPRTIQMLFIHVSVMIIKDQWKPYLLPTLHNTKYDVEENPAIMIMRSMHKWFKTLLTHRADLINNKGKMFNLCCVYLTIVATEESNDDAFSLMMSTRKPKSSRTGYFRITSSYTNDYSDEEYDDELILDKFHRGGGMDQDSLNEWIKTFLVLYTDTFRDFVTFIADEDNISGLDYLAIYELSELFKVEAKRTLNGAIQLEVLTKISRSNSSKSECREYQAYIQLMHASPEWIDPFSYDRHFKSKIDRVIDHIGARYPVSVTGFPNSVSGSLAENVLETIKQNINRTIDNFISIAKSSNIDRNKDYNGSYKVTPFEVVEESTFKRSTRSKESGKSKKNPYNKNKKDVDYYSDWRKPQGKKENLILYLIFFYLSMIVDRVIYRDQDPSKFEYPKTNLRFMAKPLNFLALAITVGIFYYICF</sequence>
<protein>
    <submittedName>
        <fullName evidence="2">Uncharacterized protein</fullName>
    </submittedName>
</protein>
<dbReference type="AlphaFoldDB" id="A0AAD1U4L3"/>
<evidence type="ECO:0000313" key="3">
    <source>
        <dbReference type="Proteomes" id="UP001295684"/>
    </source>
</evidence>
<gene>
    <name evidence="2" type="ORF">ECRASSUSDP1_LOCUS1368</name>
</gene>
<dbReference type="EMBL" id="CAMPGE010001290">
    <property type="protein sequence ID" value="CAI2360071.1"/>
    <property type="molecule type" value="Genomic_DNA"/>
</dbReference>
<keyword evidence="1" id="KW-0812">Transmembrane</keyword>
<keyword evidence="3" id="KW-1185">Reference proteome</keyword>
<reference evidence="2" key="1">
    <citation type="submission" date="2023-07" db="EMBL/GenBank/DDBJ databases">
        <authorList>
            <consortium name="AG Swart"/>
            <person name="Singh M."/>
            <person name="Singh A."/>
            <person name="Seah K."/>
            <person name="Emmerich C."/>
        </authorList>
    </citation>
    <scope>NUCLEOTIDE SEQUENCE</scope>
    <source>
        <strain evidence="2">DP1</strain>
    </source>
</reference>
<keyword evidence="1" id="KW-1133">Transmembrane helix</keyword>
<name>A0AAD1U4L3_EUPCR</name>
<accession>A0AAD1U4L3</accession>
<organism evidence="2 3">
    <name type="scientific">Euplotes crassus</name>
    <dbReference type="NCBI Taxonomy" id="5936"/>
    <lineage>
        <taxon>Eukaryota</taxon>
        <taxon>Sar</taxon>
        <taxon>Alveolata</taxon>
        <taxon>Ciliophora</taxon>
        <taxon>Intramacronucleata</taxon>
        <taxon>Spirotrichea</taxon>
        <taxon>Hypotrichia</taxon>
        <taxon>Euplotida</taxon>
        <taxon>Euplotidae</taxon>
        <taxon>Moneuplotes</taxon>
    </lineage>
</organism>
<proteinExistence type="predicted"/>